<dbReference type="PANTHER" id="PTHR14939:SF5">
    <property type="entry name" value="F-BOX ONLY PROTEIN 22"/>
    <property type="match status" value="1"/>
</dbReference>
<proteinExistence type="predicted"/>
<evidence type="ECO:0000256" key="3">
    <source>
        <dbReference type="ARBA" id="ARBA00022692"/>
    </source>
</evidence>
<evidence type="ECO:0000259" key="6">
    <source>
        <dbReference type="SMART" id="SM00897"/>
    </source>
</evidence>
<dbReference type="EMBL" id="SRMO01000065">
    <property type="protein sequence ID" value="TGG92252.1"/>
    <property type="molecule type" value="Genomic_DNA"/>
</dbReference>
<name>A0A524RN76_9CHRO</name>
<keyword evidence="5" id="KW-0472">Membrane</keyword>
<evidence type="ECO:0000259" key="7">
    <source>
        <dbReference type="SMART" id="SM01204"/>
    </source>
</evidence>
<evidence type="ECO:0000256" key="5">
    <source>
        <dbReference type="ARBA" id="ARBA00023136"/>
    </source>
</evidence>
<feature type="domain" description="FIST C-domain" evidence="7">
    <location>
        <begin position="249"/>
        <end position="395"/>
    </location>
</feature>
<dbReference type="GO" id="GO:0005886">
    <property type="term" value="C:plasma membrane"/>
    <property type="evidence" value="ECO:0007669"/>
    <property type="project" value="UniProtKB-SubCell"/>
</dbReference>
<dbReference type="InterPro" id="IPR016741">
    <property type="entry name" value="UCP018953"/>
</dbReference>
<keyword evidence="2" id="KW-1003">Cell membrane</keyword>
<dbReference type="Proteomes" id="UP000317990">
    <property type="component" value="Unassembled WGS sequence"/>
</dbReference>
<dbReference type="Pfam" id="PF08495">
    <property type="entry name" value="FIST"/>
    <property type="match status" value="1"/>
</dbReference>
<evidence type="ECO:0000256" key="2">
    <source>
        <dbReference type="ARBA" id="ARBA00022475"/>
    </source>
</evidence>
<organism evidence="8 9">
    <name type="scientific">Aphanocapsa feldmannii 277cV</name>
    <dbReference type="NCBI Taxonomy" id="2507553"/>
    <lineage>
        <taxon>Bacteria</taxon>
        <taxon>Bacillati</taxon>
        <taxon>Cyanobacteriota</taxon>
        <taxon>Cyanophyceae</taxon>
        <taxon>Oscillatoriophycideae</taxon>
        <taxon>Chroococcales</taxon>
        <taxon>Microcystaceae</taxon>
        <taxon>Aphanocapsa</taxon>
    </lineage>
</organism>
<accession>A0A524RN76</accession>
<keyword evidence="4" id="KW-1133">Transmembrane helix</keyword>
<comment type="subcellular location">
    <subcellularLocation>
        <location evidence="1">Cell membrane</location>
        <topology evidence="1">Multi-pass membrane protein</topology>
    </subcellularLocation>
</comment>
<dbReference type="PANTHER" id="PTHR14939">
    <property type="entry name" value="F-BOX ONLY PROTEIN 22"/>
    <property type="match status" value="1"/>
</dbReference>
<evidence type="ECO:0000313" key="9">
    <source>
        <dbReference type="Proteomes" id="UP000317990"/>
    </source>
</evidence>
<dbReference type="AlphaFoldDB" id="A0A524RN76"/>
<feature type="domain" description="FIST" evidence="6">
    <location>
        <begin position="42"/>
        <end position="240"/>
    </location>
</feature>
<keyword evidence="3" id="KW-0812">Transmembrane</keyword>
<evidence type="ECO:0008006" key="10">
    <source>
        <dbReference type="Google" id="ProtNLM"/>
    </source>
</evidence>
<dbReference type="SMART" id="SM01204">
    <property type="entry name" value="FIST_C"/>
    <property type="match status" value="1"/>
</dbReference>
<sequence>MFTWLRSRLETPPLWRTALSAEASLDLAVADVTRQLKTVRPAQLAAVFISSSFASDLPRVLPLLKRGIEAEHWIGCCGSGVIGAEAGRPTQELEQQPGLSLTLLHLPGAVLQPFQLAMDQLPDLDGSPQPWQELIGMDPADCGGLLLLTDPGSRGVKDLVSGLDYAYPDSVKVGGIAANHAANHGSLLFGDGIGASAVGCAIGGDWGLEAVVSQGCRPIGPVFEVEASARNVMLKLQEGSDPQGASLAPVKCLQSVIEGLEPADRELVRHSLFIGIGRHNFSLSNAADDETFLVRNLMGVDPQSGAMAIADSIRIGQRVQFQLRDGRASREELQQLLLQQRQRCGNRPLGAFLFACLGRGEGLYGMANVDSGLGRSIFPGLPISGVFCNGEIGPIARSTALHGFTASWCFLVPRSATAPQSG</sequence>
<protein>
    <recommendedName>
        <fullName evidence="10">Histidine kinase</fullName>
    </recommendedName>
</protein>
<dbReference type="Pfam" id="PF10442">
    <property type="entry name" value="FIST_C"/>
    <property type="match status" value="1"/>
</dbReference>
<dbReference type="InterPro" id="IPR013702">
    <property type="entry name" value="FIST_domain_N"/>
</dbReference>
<gene>
    <name evidence="8" type="ORF">ERJ67_06265</name>
</gene>
<comment type="caution">
    <text evidence="8">The sequence shown here is derived from an EMBL/GenBank/DDBJ whole genome shotgun (WGS) entry which is preliminary data.</text>
</comment>
<dbReference type="PIRSF" id="PIRSF018953">
    <property type="entry name" value="UCP018953"/>
    <property type="match status" value="1"/>
</dbReference>
<evidence type="ECO:0000256" key="4">
    <source>
        <dbReference type="ARBA" id="ARBA00022989"/>
    </source>
</evidence>
<dbReference type="InterPro" id="IPR019494">
    <property type="entry name" value="FIST_C"/>
</dbReference>
<evidence type="ECO:0000313" key="8">
    <source>
        <dbReference type="EMBL" id="TGG92252.1"/>
    </source>
</evidence>
<dbReference type="SMART" id="SM00897">
    <property type="entry name" value="FIST"/>
    <property type="match status" value="1"/>
</dbReference>
<evidence type="ECO:0000256" key="1">
    <source>
        <dbReference type="ARBA" id="ARBA00004651"/>
    </source>
</evidence>
<reference evidence="8 9" key="1">
    <citation type="journal article" date="2019" name="mSystems">
        <title>Life at home and on the roam: Genomic adaptions reflect the dual lifestyle of an intracellular, facultative symbiont.</title>
        <authorList>
            <person name="Burgsdorf I."/>
        </authorList>
    </citation>
    <scope>NUCLEOTIDE SEQUENCE [LARGE SCALE GENOMIC DNA]</scope>
    <source>
        <strain evidence="8">277cV</strain>
    </source>
</reference>